<proteinExistence type="predicted"/>
<sequence length="176" mass="20700">MGGFKVDAGASGRMDDHFTEDPILGFQSELSPPEDRLQRPQQQSQPDGNAAFKYPSRPARRGRLSKEERTERKDRYDRIEVLTRELANAVRDEMTRRKELWDVEGNREEEEFWESRKQEVYKGLEELAGEIQRAFRDRRKEAVLEMWSKELEERRVSTSGASRPERPRRTSGRDEG</sequence>
<dbReference type="OrthoDB" id="5378533at2759"/>
<gene>
    <name evidence="2" type="ORF">PCON_05969</name>
</gene>
<accession>U4KWR7</accession>
<feature type="compositionally biased region" description="Basic and acidic residues" evidence="1">
    <location>
        <begin position="163"/>
        <end position="176"/>
    </location>
</feature>
<dbReference type="AlphaFoldDB" id="U4KWR7"/>
<feature type="region of interest" description="Disordered" evidence="1">
    <location>
        <begin position="1"/>
        <end position="76"/>
    </location>
</feature>
<dbReference type="Proteomes" id="UP000018144">
    <property type="component" value="Unassembled WGS sequence"/>
</dbReference>
<protein>
    <submittedName>
        <fullName evidence="2">Uncharacterized protein</fullName>
    </submittedName>
</protein>
<feature type="region of interest" description="Disordered" evidence="1">
    <location>
        <begin position="151"/>
        <end position="176"/>
    </location>
</feature>
<keyword evidence="3" id="KW-1185">Reference proteome</keyword>
<evidence type="ECO:0000256" key="1">
    <source>
        <dbReference type="SAM" id="MobiDB-lite"/>
    </source>
</evidence>
<feature type="compositionally biased region" description="Basic and acidic residues" evidence="1">
    <location>
        <begin position="64"/>
        <end position="76"/>
    </location>
</feature>
<evidence type="ECO:0000313" key="3">
    <source>
        <dbReference type="Proteomes" id="UP000018144"/>
    </source>
</evidence>
<organism evidence="2 3">
    <name type="scientific">Pyronema omphalodes (strain CBS 100304)</name>
    <name type="common">Pyronema confluens</name>
    <dbReference type="NCBI Taxonomy" id="1076935"/>
    <lineage>
        <taxon>Eukaryota</taxon>
        <taxon>Fungi</taxon>
        <taxon>Dikarya</taxon>
        <taxon>Ascomycota</taxon>
        <taxon>Pezizomycotina</taxon>
        <taxon>Pezizomycetes</taxon>
        <taxon>Pezizales</taxon>
        <taxon>Pyronemataceae</taxon>
        <taxon>Pyronema</taxon>
    </lineage>
</organism>
<evidence type="ECO:0000313" key="2">
    <source>
        <dbReference type="EMBL" id="CCX06382.1"/>
    </source>
</evidence>
<name>U4KWR7_PYROM</name>
<reference evidence="2 3" key="1">
    <citation type="journal article" date="2013" name="PLoS Genet.">
        <title>The genome and development-dependent transcriptomes of Pyronema confluens: a window into fungal evolution.</title>
        <authorList>
            <person name="Traeger S."/>
            <person name="Altegoer F."/>
            <person name="Freitag M."/>
            <person name="Gabaldon T."/>
            <person name="Kempken F."/>
            <person name="Kumar A."/>
            <person name="Marcet-Houben M."/>
            <person name="Poggeler S."/>
            <person name="Stajich J.E."/>
            <person name="Nowrousian M."/>
        </authorList>
    </citation>
    <scope>NUCLEOTIDE SEQUENCE [LARGE SCALE GENOMIC DNA]</scope>
    <source>
        <strain evidence="3">CBS 100304</strain>
        <tissue evidence="2">Vegetative mycelium</tissue>
    </source>
</reference>
<dbReference type="EMBL" id="HF935287">
    <property type="protein sequence ID" value="CCX06382.1"/>
    <property type="molecule type" value="Genomic_DNA"/>
</dbReference>